<feature type="compositionally biased region" description="Low complexity" evidence="1">
    <location>
        <begin position="196"/>
        <end position="219"/>
    </location>
</feature>
<dbReference type="RefSeq" id="XP_068357206.1">
    <property type="nucleotide sequence ID" value="XM_068506173.1"/>
</dbReference>
<keyword evidence="2" id="KW-1133">Transmembrane helix</keyword>
<accession>A0A1J4K2W1</accession>
<protein>
    <submittedName>
        <fullName evidence="4">Uncharacterized protein</fullName>
    </submittedName>
</protein>
<feature type="compositionally biased region" description="Polar residues" evidence="1">
    <location>
        <begin position="228"/>
        <end position="254"/>
    </location>
</feature>
<dbReference type="GeneID" id="94840877"/>
<comment type="caution">
    <text evidence="4">The sequence shown here is derived from an EMBL/GenBank/DDBJ whole genome shotgun (WGS) entry which is preliminary data.</text>
</comment>
<evidence type="ECO:0000313" key="4">
    <source>
        <dbReference type="EMBL" id="OHT04070.1"/>
    </source>
</evidence>
<evidence type="ECO:0000256" key="1">
    <source>
        <dbReference type="SAM" id="MobiDB-lite"/>
    </source>
</evidence>
<name>A0A1J4K2W1_9EUKA</name>
<dbReference type="Proteomes" id="UP000179807">
    <property type="component" value="Unassembled WGS sequence"/>
</dbReference>
<feature type="chain" id="PRO_5012068652" evidence="3">
    <location>
        <begin position="17"/>
        <end position="334"/>
    </location>
</feature>
<keyword evidence="2" id="KW-0472">Membrane</keyword>
<evidence type="ECO:0000313" key="5">
    <source>
        <dbReference type="Proteomes" id="UP000179807"/>
    </source>
</evidence>
<feature type="signal peptide" evidence="3">
    <location>
        <begin position="1"/>
        <end position="16"/>
    </location>
</feature>
<dbReference type="VEuPathDB" id="TrichDB:TRFO_28423"/>
<keyword evidence="5" id="KW-1185">Reference proteome</keyword>
<feature type="compositionally biased region" description="Pro residues" evidence="1">
    <location>
        <begin position="185"/>
        <end position="195"/>
    </location>
</feature>
<sequence>MIRVFLLCSFVCSTVNVTTYNSAGKVTLQVPVQSASYQRSVNVAENGPIDMRGSFMNKENTTKTLKCQVQISGVGPWMAILPGFWPKCHIVVDDVLIQVKDLIGSKVDETFYLNAVFDFDLPLRPFEYTRFAVASGAGMQHEAIVIRRLDTNTVIESESTFEYSKGCLPGYGDFGKGFCEAPPTPIPEKPTPIPEKPTTIPEKPTTIPEKPTTIPEKPTQIPEKTRPPVTTQTMCESSGRNSDSDGTTISTSLPESGKTHKFGKTTIIAIVVSVLTVVVIVIIVIIVSAFLIHKTDDDNEMTSQGKKEKSSFFTNISLSFSAFFHCERKNKESH</sequence>
<keyword evidence="3" id="KW-0732">Signal</keyword>
<evidence type="ECO:0000256" key="3">
    <source>
        <dbReference type="SAM" id="SignalP"/>
    </source>
</evidence>
<feature type="transmembrane region" description="Helical" evidence="2">
    <location>
        <begin position="267"/>
        <end position="292"/>
    </location>
</feature>
<proteinExistence type="predicted"/>
<reference evidence="4" key="1">
    <citation type="submission" date="2016-10" db="EMBL/GenBank/DDBJ databases">
        <authorList>
            <person name="Benchimol M."/>
            <person name="Almeida L.G."/>
            <person name="Vasconcelos A.T."/>
            <person name="Perreira-Neves A."/>
            <person name="Rosa I.A."/>
            <person name="Tasca T."/>
            <person name="Bogo M.R."/>
            <person name="de Souza W."/>
        </authorList>
    </citation>
    <scope>NUCLEOTIDE SEQUENCE [LARGE SCALE GENOMIC DNA]</scope>
    <source>
        <strain evidence="4">K</strain>
    </source>
</reference>
<feature type="region of interest" description="Disordered" evidence="1">
    <location>
        <begin position="185"/>
        <end position="257"/>
    </location>
</feature>
<gene>
    <name evidence="4" type="ORF">TRFO_28423</name>
</gene>
<keyword evidence="2" id="KW-0812">Transmembrane</keyword>
<evidence type="ECO:0000256" key="2">
    <source>
        <dbReference type="SAM" id="Phobius"/>
    </source>
</evidence>
<dbReference type="EMBL" id="MLAK01000805">
    <property type="protein sequence ID" value="OHT04070.1"/>
    <property type="molecule type" value="Genomic_DNA"/>
</dbReference>
<dbReference type="AlphaFoldDB" id="A0A1J4K2W1"/>
<organism evidence="4 5">
    <name type="scientific">Tritrichomonas foetus</name>
    <dbReference type="NCBI Taxonomy" id="1144522"/>
    <lineage>
        <taxon>Eukaryota</taxon>
        <taxon>Metamonada</taxon>
        <taxon>Parabasalia</taxon>
        <taxon>Tritrichomonadida</taxon>
        <taxon>Tritrichomonadidae</taxon>
        <taxon>Tritrichomonas</taxon>
    </lineage>
</organism>